<evidence type="ECO:0000256" key="3">
    <source>
        <dbReference type="ARBA" id="ARBA00022630"/>
    </source>
</evidence>
<dbReference type="Gene3D" id="3.30.465.10">
    <property type="match status" value="1"/>
</dbReference>
<evidence type="ECO:0000256" key="2">
    <source>
        <dbReference type="ARBA" id="ARBA00005466"/>
    </source>
</evidence>
<dbReference type="Pfam" id="PF08031">
    <property type="entry name" value="BBE"/>
    <property type="match status" value="1"/>
</dbReference>
<dbReference type="PANTHER" id="PTHR42973">
    <property type="entry name" value="BINDING OXIDOREDUCTASE, PUTATIVE (AFU_ORTHOLOGUE AFUA_1G17690)-RELATED"/>
    <property type="match status" value="1"/>
</dbReference>
<comment type="similarity">
    <text evidence="2">Belongs to the oxygen-dependent FAD-linked oxidoreductase family.</text>
</comment>
<dbReference type="GO" id="GO:0071949">
    <property type="term" value="F:FAD binding"/>
    <property type="evidence" value="ECO:0007669"/>
    <property type="project" value="InterPro"/>
</dbReference>
<evidence type="ECO:0000259" key="7">
    <source>
        <dbReference type="PROSITE" id="PS51387"/>
    </source>
</evidence>
<reference evidence="8" key="1">
    <citation type="submission" date="2018-10" db="EMBL/GenBank/DDBJ databases">
        <authorList>
            <person name="Hariharan J."/>
            <person name="Choudoir M.J."/>
            <person name="Diebold P."/>
            <person name="Panke-Buisse K."/>
            <person name="Campbell A.N."/>
            <person name="Buckley D.H."/>
        </authorList>
    </citation>
    <scope>NUCLEOTIDE SEQUENCE</scope>
    <source>
        <strain evidence="8">Gb1</strain>
    </source>
</reference>
<evidence type="ECO:0000256" key="4">
    <source>
        <dbReference type="ARBA" id="ARBA00022827"/>
    </source>
</evidence>
<dbReference type="GO" id="GO:0016491">
    <property type="term" value="F:oxidoreductase activity"/>
    <property type="evidence" value="ECO:0007669"/>
    <property type="project" value="UniProtKB-KW"/>
</dbReference>
<proteinExistence type="inferred from homology"/>
<accession>A0A652KL55</accession>
<dbReference type="InterPro" id="IPR016166">
    <property type="entry name" value="FAD-bd_PCMH"/>
</dbReference>
<dbReference type="InterPro" id="IPR036318">
    <property type="entry name" value="FAD-bd_PCMH-like_sf"/>
</dbReference>
<feature type="domain" description="FAD-binding PCMH-type" evidence="7">
    <location>
        <begin position="66"/>
        <end position="235"/>
    </location>
</feature>
<keyword evidence="3" id="KW-0285">Flavoprotein</keyword>
<feature type="chain" id="PRO_5024910491" evidence="6">
    <location>
        <begin position="27"/>
        <end position="508"/>
    </location>
</feature>
<dbReference type="InterPro" id="IPR050416">
    <property type="entry name" value="FAD-linked_Oxidoreductase"/>
</dbReference>
<organism evidence="8">
    <name type="scientific">Streptomyces sp. gb1(2016)</name>
    <dbReference type="NCBI Taxonomy" id="1828321"/>
    <lineage>
        <taxon>Bacteria</taxon>
        <taxon>Bacillati</taxon>
        <taxon>Actinomycetota</taxon>
        <taxon>Actinomycetes</taxon>
        <taxon>Kitasatosporales</taxon>
        <taxon>Streptomycetaceae</taxon>
        <taxon>Streptomyces</taxon>
    </lineage>
</organism>
<keyword evidence="5" id="KW-0560">Oxidoreductase</keyword>
<dbReference type="InterPro" id="IPR012951">
    <property type="entry name" value="BBE"/>
</dbReference>
<dbReference type="Gene3D" id="3.40.462.20">
    <property type="match status" value="1"/>
</dbReference>
<comment type="caution">
    <text evidence="8">The sequence shown here is derived from an EMBL/GenBank/DDBJ whole genome shotgun (WGS) entry which is preliminary data.</text>
</comment>
<dbReference type="PROSITE" id="PS51318">
    <property type="entry name" value="TAT"/>
    <property type="match status" value="1"/>
</dbReference>
<dbReference type="Pfam" id="PF01565">
    <property type="entry name" value="FAD_binding_4"/>
    <property type="match status" value="1"/>
</dbReference>
<dbReference type="AlphaFoldDB" id="A0A652KL55"/>
<dbReference type="InterPro" id="IPR006311">
    <property type="entry name" value="TAT_signal"/>
</dbReference>
<evidence type="ECO:0000313" key="8">
    <source>
        <dbReference type="EMBL" id="TXS23728.1"/>
    </source>
</evidence>
<dbReference type="InterPro" id="IPR016169">
    <property type="entry name" value="FAD-bd_PCMH_sub2"/>
</dbReference>
<dbReference type="InterPro" id="IPR016167">
    <property type="entry name" value="FAD-bd_PCMH_sub1"/>
</dbReference>
<comment type="cofactor">
    <cofactor evidence="1">
        <name>FAD</name>
        <dbReference type="ChEBI" id="CHEBI:57692"/>
    </cofactor>
</comment>
<dbReference type="Gene3D" id="3.30.43.10">
    <property type="entry name" value="Uridine Diphospho-n-acetylenolpyruvylglucosamine Reductase, domain 2"/>
    <property type="match status" value="1"/>
</dbReference>
<name>A0A652KL55_9ACTN</name>
<dbReference type="InterPro" id="IPR006094">
    <property type="entry name" value="Oxid_FAD_bind_N"/>
</dbReference>
<evidence type="ECO:0000256" key="6">
    <source>
        <dbReference type="SAM" id="SignalP"/>
    </source>
</evidence>
<dbReference type="RefSeq" id="WP_124277435.1">
    <property type="nucleotide sequence ID" value="NZ_RDBM01000037.1"/>
</dbReference>
<keyword evidence="6" id="KW-0732">Signal</keyword>
<sequence length="508" mass="53133">MITRRALLGAGTAVAGLAALPSTSVAASTGGGTAPWAQLARNLRGTLVLPTDASYGVARQLELAQFDAVAPKAVAYCAGSADVSVALRFAQDNCLPTAVRSGGHSYGGYSTTPGLVIDVSRLNAITVGNGSVSVGPGARNVDILGALAPHGLVVSEGGCPTVASGGFLQGGGFGFLTRSTGMACDALTSAEVVLADGRVVTASPTRYSDLFWAIRGGGGGNFGVVTRFTVTPHVGDQIAMANLIFPYDRAADVLDAASRWLVDAPRTIGGGGYVVQPDAAPGSVPNVNIMLASRGTPTELASETARLLSLTGPAVDRQEAVLTYQQLMMMVFGCGTLTQDQCQRSGKTPTGVLTRPEFGLERTRLGSTPYTGSGWADVMTAFDADRAAGQARYLDLHFFGGAANDPARTDTAYVHRDSLFSVNYRALINDPQQNTAEARAVAGRWVDNGFAVIDPLSNGETYQNWMDPSLTDWKRSYYAENYARLATVKTTYDRHRFFSFAQGIGSAG</sequence>
<dbReference type="PANTHER" id="PTHR42973:SF39">
    <property type="entry name" value="FAD-BINDING PCMH-TYPE DOMAIN-CONTAINING PROTEIN"/>
    <property type="match status" value="1"/>
</dbReference>
<keyword evidence="4" id="KW-0274">FAD</keyword>
<dbReference type="EMBL" id="RDBM01000037">
    <property type="protein sequence ID" value="TXS23728.1"/>
    <property type="molecule type" value="Genomic_DNA"/>
</dbReference>
<evidence type="ECO:0000256" key="5">
    <source>
        <dbReference type="ARBA" id="ARBA00023002"/>
    </source>
</evidence>
<protein>
    <submittedName>
        <fullName evidence="8">FAD-binding protein</fullName>
    </submittedName>
</protein>
<evidence type="ECO:0000256" key="1">
    <source>
        <dbReference type="ARBA" id="ARBA00001974"/>
    </source>
</evidence>
<gene>
    <name evidence="8" type="ORF">EAO74_24535</name>
</gene>
<dbReference type="SUPFAM" id="SSF56176">
    <property type="entry name" value="FAD-binding/transporter-associated domain-like"/>
    <property type="match status" value="1"/>
</dbReference>
<feature type="signal peptide" evidence="6">
    <location>
        <begin position="1"/>
        <end position="26"/>
    </location>
</feature>
<dbReference type="PROSITE" id="PS51387">
    <property type="entry name" value="FAD_PCMH"/>
    <property type="match status" value="1"/>
</dbReference>